<proteinExistence type="predicted"/>
<evidence type="ECO:0000313" key="1">
    <source>
        <dbReference type="EMBL" id="BBB29104.1"/>
    </source>
</evidence>
<dbReference type="InterPro" id="IPR021730">
    <property type="entry name" value="YdbH"/>
</dbReference>
<reference evidence="1 2" key="1">
    <citation type="journal article" date="2008" name="Int. J. Syst. Evol. Microbiol.">
        <title>Neptunomonas japonica sp. nov., an Osedax japonicus symbiont-like bacterium isolated from sediment adjacent to sperm whale carcasses off Kagoshima, Japan.</title>
        <authorList>
            <person name="Miyazaki M."/>
            <person name="Nogi Y."/>
            <person name="Fujiwara Y."/>
            <person name="Kawato M."/>
            <person name="Kubokawa K."/>
            <person name="Horikoshi K."/>
        </authorList>
    </citation>
    <scope>NUCLEOTIDE SEQUENCE [LARGE SCALE GENOMIC DNA]</scope>
    <source>
        <strain evidence="1 2">JAMM 1380</strain>
    </source>
</reference>
<dbReference type="Pfam" id="PF11739">
    <property type="entry name" value="YdbH-like"/>
    <property type="match status" value="1"/>
</dbReference>
<name>A0A7R6P8A4_9GAMM</name>
<accession>A0A7R6P8A4</accession>
<organism evidence="1 2">
    <name type="scientific">Neptunomonas japonica JAMM 1380</name>
    <dbReference type="NCBI Taxonomy" id="1441457"/>
    <lineage>
        <taxon>Bacteria</taxon>
        <taxon>Pseudomonadati</taxon>
        <taxon>Pseudomonadota</taxon>
        <taxon>Gammaproteobacteria</taxon>
        <taxon>Oceanospirillales</taxon>
        <taxon>Oceanospirillaceae</taxon>
        <taxon>Neptunomonas</taxon>
    </lineage>
</organism>
<protein>
    <recommendedName>
        <fullName evidence="3">Dicarboxylate transport domain-containing protein</fullName>
    </recommendedName>
</protein>
<sequence>MKRWLLLSLVVLLALPSLSYVAMPFIAKNVVESWLLDQGFQKPVFSVEYPSHRELLISQISVEKHADNRVSTLTAGPIRITYEPWALFLRGELSRIEIPSASLDIAMTGKNSAEEPEEDLSSLDLSLLLPDSWLDFAPADELVIGQLSVKWHGPNQPLYQFTGNIFLTQERLLSRVLSSINEKELTHSDITLLKDNRFTINIIDRAAPIFNPVFRLTGQLFSNDDTITLQTLHSLDLEKTLKLARLLALPEIEKIPAISGSYSGKTDLSFAKYYEGNIEEWLLSLTTTQDNRFNMWASHPLRGVNGTLNTTEDISLKSLYLNLSSAIGYSYPNKLKLSLAPQSELSIFQFRRSELAITKANIKLNSAFNIQDNGTTTIEPFSITITPHAISNADIYIASKPIKLALKDIDVTQRTASINIKAGLINLRQGTQKLPSLSVSGNIYAHLHHLKVGLSVQSKDIALSTAISMSADLDRELIDAQWRTKEISLAGSKAQWQPYLPFMLPEALTFTSGNYTQTGHFQWFSGRLDGTINHIANNISLTHENIAVDGISINSKTHLRDKRIDEQGSLTVDKIDAGIQISNLKSEFRLNKLGTTNAIADIRHLSGSLLEGTFQLAPFYSVLSPLTINTDLYLRSLSLDALLQLEQQPGLSGEGILDGDLPLRYSIVGLSVSQGKLQARGPGIIRYQPNASIQALRDSYLGLGIALDALSNFHYNKLSILADYSPDGALLLKTQLGGNNPEWNNGQQVNFSVNIEENLHKLMKTLQFTDELTNRIEKRYRTP</sequence>
<dbReference type="AlphaFoldDB" id="A0A7R6P8A4"/>
<dbReference type="RefSeq" id="WP_201349738.1">
    <property type="nucleotide sequence ID" value="NZ_AP014546.1"/>
</dbReference>
<evidence type="ECO:0008006" key="3">
    <source>
        <dbReference type="Google" id="ProtNLM"/>
    </source>
</evidence>
<dbReference type="Proteomes" id="UP000595332">
    <property type="component" value="Chromosome"/>
</dbReference>
<keyword evidence="2" id="KW-1185">Reference proteome</keyword>
<dbReference type="EMBL" id="AP014546">
    <property type="protein sequence ID" value="BBB29104.1"/>
    <property type="molecule type" value="Genomic_DNA"/>
</dbReference>
<evidence type="ECO:0000313" key="2">
    <source>
        <dbReference type="Proteomes" id="UP000595332"/>
    </source>
</evidence>
<gene>
    <name evidence="1" type="ORF">NEJAP_1150</name>
</gene>
<dbReference type="KEGG" id="njp:NEJAP_1150"/>